<dbReference type="PRINTS" id="PR00035">
    <property type="entry name" value="HTHGNTR"/>
</dbReference>
<keyword evidence="3" id="KW-0804">Transcription</keyword>
<name>A0ABS2RL77_9ACTN</name>
<dbReference type="SUPFAM" id="SSF46785">
    <property type="entry name" value="Winged helix' DNA-binding domain"/>
    <property type="match status" value="1"/>
</dbReference>
<proteinExistence type="predicted"/>
<organism evidence="5 6">
    <name type="scientific">Microlunatus panaciterrae</name>
    <dbReference type="NCBI Taxonomy" id="400768"/>
    <lineage>
        <taxon>Bacteria</taxon>
        <taxon>Bacillati</taxon>
        <taxon>Actinomycetota</taxon>
        <taxon>Actinomycetes</taxon>
        <taxon>Propionibacteriales</taxon>
        <taxon>Propionibacteriaceae</taxon>
        <taxon>Microlunatus</taxon>
    </lineage>
</organism>
<dbReference type="SMART" id="SM00866">
    <property type="entry name" value="UTRA"/>
    <property type="match status" value="1"/>
</dbReference>
<dbReference type="PANTHER" id="PTHR44846:SF17">
    <property type="entry name" value="GNTR-FAMILY TRANSCRIPTIONAL REGULATOR"/>
    <property type="match status" value="1"/>
</dbReference>
<keyword evidence="6" id="KW-1185">Reference proteome</keyword>
<keyword evidence="2 5" id="KW-0238">DNA-binding</keyword>
<dbReference type="Gene3D" id="3.40.1410.10">
    <property type="entry name" value="Chorismate lyase-like"/>
    <property type="match status" value="1"/>
</dbReference>
<evidence type="ECO:0000313" key="6">
    <source>
        <dbReference type="Proteomes" id="UP000704762"/>
    </source>
</evidence>
<dbReference type="Gene3D" id="1.10.10.10">
    <property type="entry name" value="Winged helix-like DNA-binding domain superfamily/Winged helix DNA-binding domain"/>
    <property type="match status" value="1"/>
</dbReference>
<protein>
    <submittedName>
        <fullName evidence="5">DNA-binding GntR family transcriptional regulator</fullName>
    </submittedName>
</protein>
<dbReference type="InterPro" id="IPR050679">
    <property type="entry name" value="Bact_HTH_transcr_reg"/>
</dbReference>
<gene>
    <name evidence="5" type="ORF">JOE57_002681</name>
</gene>
<dbReference type="Pfam" id="PF00392">
    <property type="entry name" value="GntR"/>
    <property type="match status" value="1"/>
</dbReference>
<accession>A0ABS2RL77</accession>
<dbReference type="InterPro" id="IPR036390">
    <property type="entry name" value="WH_DNA-bd_sf"/>
</dbReference>
<dbReference type="SUPFAM" id="SSF64288">
    <property type="entry name" value="Chorismate lyase-like"/>
    <property type="match status" value="1"/>
</dbReference>
<evidence type="ECO:0000313" key="5">
    <source>
        <dbReference type="EMBL" id="MBM7799760.1"/>
    </source>
</evidence>
<evidence type="ECO:0000256" key="1">
    <source>
        <dbReference type="ARBA" id="ARBA00023015"/>
    </source>
</evidence>
<dbReference type="CDD" id="cd07377">
    <property type="entry name" value="WHTH_GntR"/>
    <property type="match status" value="1"/>
</dbReference>
<reference evidence="5 6" key="1">
    <citation type="submission" date="2021-01" db="EMBL/GenBank/DDBJ databases">
        <title>Sequencing the genomes of 1000 actinobacteria strains.</title>
        <authorList>
            <person name="Klenk H.-P."/>
        </authorList>
    </citation>
    <scope>NUCLEOTIDE SEQUENCE [LARGE SCALE GENOMIC DNA]</scope>
    <source>
        <strain evidence="5 6">DSM 18662</strain>
    </source>
</reference>
<dbReference type="SMART" id="SM00345">
    <property type="entry name" value="HTH_GNTR"/>
    <property type="match status" value="1"/>
</dbReference>
<dbReference type="RefSeq" id="WP_204918721.1">
    <property type="nucleotide sequence ID" value="NZ_BAAAQP010000003.1"/>
</dbReference>
<comment type="caution">
    <text evidence="5">The sequence shown here is derived from an EMBL/GenBank/DDBJ whole genome shotgun (WGS) entry which is preliminary data.</text>
</comment>
<dbReference type="InterPro" id="IPR000524">
    <property type="entry name" value="Tscrpt_reg_HTH_GntR"/>
</dbReference>
<dbReference type="PROSITE" id="PS50949">
    <property type="entry name" value="HTH_GNTR"/>
    <property type="match status" value="1"/>
</dbReference>
<dbReference type="PANTHER" id="PTHR44846">
    <property type="entry name" value="MANNOSYL-D-GLYCERATE TRANSPORT/METABOLISM SYSTEM REPRESSOR MNGR-RELATED"/>
    <property type="match status" value="1"/>
</dbReference>
<evidence type="ECO:0000259" key="4">
    <source>
        <dbReference type="PROSITE" id="PS50949"/>
    </source>
</evidence>
<keyword evidence="1" id="KW-0805">Transcription regulation</keyword>
<dbReference type="EMBL" id="JAFBCF010000001">
    <property type="protein sequence ID" value="MBM7799760.1"/>
    <property type="molecule type" value="Genomic_DNA"/>
</dbReference>
<evidence type="ECO:0000256" key="2">
    <source>
        <dbReference type="ARBA" id="ARBA00023125"/>
    </source>
</evidence>
<dbReference type="InterPro" id="IPR028978">
    <property type="entry name" value="Chorismate_lyase_/UTRA_dom_sf"/>
</dbReference>
<feature type="domain" description="HTH gntR-type" evidence="4">
    <location>
        <begin position="19"/>
        <end position="87"/>
    </location>
</feature>
<sequence>MDRTVPKEIDVVLDRSSPVPLYHQLAQAIEAAITDGHLVPGDRLENELSLTSRLGLARPTARQAIQELTRKGLVVRKRGVGTQVLHPRISRDTKLSSLFDDLVKTGKKPSTRLLEFSEDIDEDVLATLLTSAPDGRFVKVRRLRSADGTPIAILTNYLPVRFELTASILENAGLYAALRSRGVNLRVAHQSVRARLMTEEEATLLDETEPAACLTAERTVYDDAGRFVEMGHHVYRASHYSLEISLVP</sequence>
<dbReference type="Proteomes" id="UP000704762">
    <property type="component" value="Unassembled WGS sequence"/>
</dbReference>
<dbReference type="GO" id="GO:0003677">
    <property type="term" value="F:DNA binding"/>
    <property type="evidence" value="ECO:0007669"/>
    <property type="project" value="UniProtKB-KW"/>
</dbReference>
<evidence type="ECO:0000256" key="3">
    <source>
        <dbReference type="ARBA" id="ARBA00023163"/>
    </source>
</evidence>
<dbReference type="InterPro" id="IPR011663">
    <property type="entry name" value="UTRA"/>
</dbReference>
<dbReference type="InterPro" id="IPR036388">
    <property type="entry name" value="WH-like_DNA-bd_sf"/>
</dbReference>
<dbReference type="Pfam" id="PF07702">
    <property type="entry name" value="UTRA"/>
    <property type="match status" value="1"/>
</dbReference>